<organism evidence="1 2">
    <name type="scientific">Favolaschia claudopus</name>
    <dbReference type="NCBI Taxonomy" id="2862362"/>
    <lineage>
        <taxon>Eukaryota</taxon>
        <taxon>Fungi</taxon>
        <taxon>Dikarya</taxon>
        <taxon>Basidiomycota</taxon>
        <taxon>Agaricomycotina</taxon>
        <taxon>Agaricomycetes</taxon>
        <taxon>Agaricomycetidae</taxon>
        <taxon>Agaricales</taxon>
        <taxon>Marasmiineae</taxon>
        <taxon>Mycenaceae</taxon>
        <taxon>Favolaschia</taxon>
    </lineage>
</organism>
<gene>
    <name evidence="1" type="ORF">R3P38DRAFT_2793138</name>
</gene>
<protein>
    <submittedName>
        <fullName evidence="1">Uncharacterized protein</fullName>
    </submittedName>
</protein>
<dbReference type="AlphaFoldDB" id="A0AAW0ACS9"/>
<proteinExistence type="predicted"/>
<name>A0AAW0ACS9_9AGAR</name>
<accession>A0AAW0ACS9</accession>
<reference evidence="1 2" key="1">
    <citation type="journal article" date="2024" name="J Genomics">
        <title>Draft genome sequencing and assembly of Favolaschia claudopus CIRM-BRFM 2984 isolated from oak limbs.</title>
        <authorList>
            <person name="Navarro D."/>
            <person name="Drula E."/>
            <person name="Chaduli D."/>
            <person name="Cazenave R."/>
            <person name="Ahrendt S."/>
            <person name="Wang J."/>
            <person name="Lipzen A."/>
            <person name="Daum C."/>
            <person name="Barry K."/>
            <person name="Grigoriev I.V."/>
            <person name="Favel A."/>
            <person name="Rosso M.N."/>
            <person name="Martin F."/>
        </authorList>
    </citation>
    <scope>NUCLEOTIDE SEQUENCE [LARGE SCALE GENOMIC DNA]</scope>
    <source>
        <strain evidence="1 2">CIRM-BRFM 2984</strain>
    </source>
</reference>
<evidence type="ECO:0000313" key="2">
    <source>
        <dbReference type="Proteomes" id="UP001362999"/>
    </source>
</evidence>
<dbReference type="Proteomes" id="UP001362999">
    <property type="component" value="Unassembled WGS sequence"/>
</dbReference>
<comment type="caution">
    <text evidence="1">The sequence shown here is derived from an EMBL/GenBank/DDBJ whole genome shotgun (WGS) entry which is preliminary data.</text>
</comment>
<evidence type="ECO:0000313" key="1">
    <source>
        <dbReference type="EMBL" id="KAK7006996.1"/>
    </source>
</evidence>
<keyword evidence="2" id="KW-1185">Reference proteome</keyword>
<sequence>MCRPVVQSEEVCPNRPIQPTVSEFEQEESRIEVDTDKSANIPIPKAGDTDAIHTSNGVPCKAAVLDEGAADSTEGSLAASPSAGTQYKTISVAVSSRQSAGYDATQINSRAAISSESGSQRFGGGGKPAMVYMMNLDEHDFIDSEHRQLRRRAGLYIQGLYNAPLALVVVKKTGCPAVLLESREGLTVLKRTRRHGSSEAYVVAQKLHKI</sequence>
<dbReference type="EMBL" id="JAWWNJ010000073">
    <property type="protein sequence ID" value="KAK7006996.1"/>
    <property type="molecule type" value="Genomic_DNA"/>
</dbReference>